<evidence type="ECO:0000313" key="5">
    <source>
        <dbReference type="EMBL" id="ALH23100.1"/>
    </source>
</evidence>
<evidence type="ECO:0000256" key="2">
    <source>
        <dbReference type="ARBA" id="ARBA00023157"/>
    </source>
</evidence>
<dbReference type="InterPro" id="IPR003609">
    <property type="entry name" value="Pan_app"/>
</dbReference>
<feature type="domain" description="Apple" evidence="4">
    <location>
        <begin position="176"/>
        <end position="212"/>
    </location>
</feature>
<reference evidence="5 6" key="1">
    <citation type="journal article" date="2015" name="Genome Announc.">
        <title>The 474-Kilobase-Pair Complete Genome Sequence of CeV-01B, a Virus Infecting Haptolina (Chrysochromulina) ericina (Prymnesiophyceae).</title>
        <authorList>
            <person name="Gallot-Lavallee L."/>
            <person name="Pagarete A."/>
            <person name="Legendre M."/>
            <person name="Santini S."/>
            <person name="Sandaa R.A."/>
            <person name="Himmelbauer H."/>
            <person name="Ogata H."/>
            <person name="Bratbak G."/>
            <person name="Claverie J.M."/>
        </authorList>
    </citation>
    <scope>NUCLEOTIDE SEQUENCE [LARGE SCALE GENOMIC DNA]</scope>
    <source>
        <strain evidence="5">CeV-01B</strain>
    </source>
</reference>
<feature type="domain" description="Apple" evidence="3">
    <location>
        <begin position="62"/>
        <end position="121"/>
    </location>
</feature>
<evidence type="ECO:0000259" key="4">
    <source>
        <dbReference type="Pfam" id="PF14295"/>
    </source>
</evidence>
<evidence type="ECO:0000259" key="3">
    <source>
        <dbReference type="Pfam" id="PF00024"/>
    </source>
</evidence>
<keyword evidence="6" id="KW-1185">Reference proteome</keyword>
<dbReference type="KEGG" id="vg:26049061"/>
<evidence type="ECO:0000256" key="1">
    <source>
        <dbReference type="ARBA" id="ARBA00022737"/>
    </source>
</evidence>
<dbReference type="CDD" id="cd01100">
    <property type="entry name" value="APPLE_Factor_XI_like"/>
    <property type="match status" value="1"/>
</dbReference>
<sequence>MVRKTKISKTFCKMLIIVCIVAILYSLARSFLFSREGLDNHGLTDFVYHSSNATLPWTLLGKNTDYPGNDIVNIQNISLDQCKDRCVSTTGCNGIVLDNNSKTCYLKKKMSDTYKRSKDGDDSYQYNGISRTSSSCNNSEDCLKKCEYSIIKENKNCFTGTDNPLNLITMLSNYSNITTPSACGDKCRPNDKCEGYVWRDPSKYGQENNCQLRGGFYGHNPVDLINSCKDSGNAGWNTYLCKQPGGTIDEWHGCNMSSICVSPYSFCRIGDNRCLTDTECAWANSQNGTSRDCTPMPLSTNFSGTYTINDTTFLITQSKDSSGRLSSNAIIEPLNQDPNIISQFGKISYATIDNNIMTWSWTGSGTGGPWGRGPFFSKLITVGNQTGLTFKRTGNYENKINWLRISK</sequence>
<gene>
    <name evidence="5" type="ORF">ceV_194</name>
</gene>
<dbReference type="Pfam" id="PF14295">
    <property type="entry name" value="PAN_4"/>
    <property type="match status" value="1"/>
</dbReference>
<keyword evidence="2" id="KW-1015">Disulfide bond</keyword>
<keyword evidence="1" id="KW-0677">Repeat</keyword>
<dbReference type="InterPro" id="IPR000177">
    <property type="entry name" value="Apple"/>
</dbReference>
<dbReference type="Pfam" id="PF00024">
    <property type="entry name" value="PAN_1"/>
    <property type="match status" value="1"/>
</dbReference>
<dbReference type="Proteomes" id="UP000203826">
    <property type="component" value="Segment"/>
</dbReference>
<evidence type="ECO:0000313" key="6">
    <source>
        <dbReference type="Proteomes" id="UP000203826"/>
    </source>
</evidence>
<dbReference type="GO" id="GO:0006508">
    <property type="term" value="P:proteolysis"/>
    <property type="evidence" value="ECO:0007669"/>
    <property type="project" value="InterPro"/>
</dbReference>
<organism evidence="5 6">
    <name type="scientific">Chrysochromulina ericina virus CeV-01B</name>
    <dbReference type="NCBI Taxonomy" id="3070830"/>
    <lineage>
        <taxon>Viruses</taxon>
        <taxon>Varidnaviria</taxon>
        <taxon>Bamfordvirae</taxon>
        <taxon>Nucleocytoviricota</taxon>
        <taxon>Megaviricetes</taxon>
        <taxon>Imitervirales</taxon>
        <taxon>Mesomimiviridae</taxon>
        <taxon>Tethysvirus</taxon>
        <taxon>Tethysvirus raunefjordenense</taxon>
    </lineage>
</organism>
<protein>
    <submittedName>
        <fullName evidence="5">PAN/APPLE-like domain containing protein</fullName>
    </submittedName>
</protein>
<dbReference type="Gene3D" id="3.50.4.10">
    <property type="entry name" value="Hepatocyte Growth Factor"/>
    <property type="match status" value="1"/>
</dbReference>
<name>A0A0N9R3K7_9VIRU</name>
<accession>A0A0N9R3K7</accession>
<dbReference type="EMBL" id="KT820662">
    <property type="protein sequence ID" value="ALH23100.1"/>
    <property type="molecule type" value="Genomic_DNA"/>
</dbReference>
<dbReference type="GO" id="GO:0005576">
    <property type="term" value="C:extracellular region"/>
    <property type="evidence" value="ECO:0007669"/>
    <property type="project" value="InterPro"/>
</dbReference>
<proteinExistence type="predicted"/>